<organism evidence="1 2">
    <name type="scientific">Natranaerobius thermophilus (strain ATCC BAA-1301 / DSM 18059 / JW/NM-WN-LF)</name>
    <dbReference type="NCBI Taxonomy" id="457570"/>
    <lineage>
        <taxon>Bacteria</taxon>
        <taxon>Bacillati</taxon>
        <taxon>Bacillota</taxon>
        <taxon>Clostridia</taxon>
        <taxon>Natranaerobiales</taxon>
        <taxon>Natranaerobiaceae</taxon>
        <taxon>Natranaerobius</taxon>
    </lineage>
</organism>
<reference evidence="1 2" key="1">
    <citation type="submission" date="2008-04" db="EMBL/GenBank/DDBJ databases">
        <title>Complete sequence of chromosome of Natranaerobius thermophilus JW/NM-WN-LF.</title>
        <authorList>
            <consortium name="US DOE Joint Genome Institute"/>
            <person name="Copeland A."/>
            <person name="Lucas S."/>
            <person name="Lapidus A."/>
            <person name="Glavina del Rio T."/>
            <person name="Dalin E."/>
            <person name="Tice H."/>
            <person name="Bruce D."/>
            <person name="Goodwin L."/>
            <person name="Pitluck S."/>
            <person name="Chertkov O."/>
            <person name="Brettin T."/>
            <person name="Detter J.C."/>
            <person name="Han C."/>
            <person name="Kuske C.R."/>
            <person name="Schmutz J."/>
            <person name="Larimer F."/>
            <person name="Land M."/>
            <person name="Hauser L."/>
            <person name="Kyrpides N."/>
            <person name="Lykidis A."/>
            <person name="Mesbah N.M."/>
            <person name="Wiegel J."/>
        </authorList>
    </citation>
    <scope>NUCLEOTIDE SEQUENCE [LARGE SCALE GENOMIC DNA]</scope>
    <source>
        <strain evidence="2">ATCC BAA-1301 / DSM 18059 / JW/NM-WN-LF</strain>
    </source>
</reference>
<dbReference type="STRING" id="457570.Nther_1237"/>
<dbReference type="Proteomes" id="UP000001683">
    <property type="component" value="Chromosome"/>
</dbReference>
<accession>B2A215</accession>
<proteinExistence type="predicted"/>
<dbReference type="AlphaFoldDB" id="B2A215"/>
<name>B2A215_NATTJ</name>
<reference evidence="1 2" key="2">
    <citation type="journal article" date="2011" name="J. Bacteriol.">
        <title>Complete genome sequence of the anaerobic, halophilic alkalithermophile Natranaerobius thermophilus JW/NM-WN-LF.</title>
        <authorList>
            <person name="Zhao B."/>
            <person name="Mesbah N.M."/>
            <person name="Dalin E."/>
            <person name="Goodwin L."/>
            <person name="Nolan M."/>
            <person name="Pitluck S."/>
            <person name="Chertkov O."/>
            <person name="Brettin T.S."/>
            <person name="Han J."/>
            <person name="Larimer F.W."/>
            <person name="Land M.L."/>
            <person name="Hauser L."/>
            <person name="Kyrpides N."/>
            <person name="Wiegel J."/>
        </authorList>
    </citation>
    <scope>NUCLEOTIDE SEQUENCE [LARGE SCALE GENOMIC DNA]</scope>
    <source>
        <strain evidence="2">ATCC BAA-1301 / DSM 18059 / JW/NM-WN-LF</strain>
    </source>
</reference>
<evidence type="ECO:0000313" key="2">
    <source>
        <dbReference type="Proteomes" id="UP000001683"/>
    </source>
</evidence>
<dbReference type="InParanoid" id="B2A215"/>
<gene>
    <name evidence="1" type="ordered locus">Nther_1237</name>
</gene>
<dbReference type="EMBL" id="CP001034">
    <property type="protein sequence ID" value="ACB84820.1"/>
    <property type="molecule type" value="Genomic_DNA"/>
</dbReference>
<dbReference type="KEGG" id="nth:Nther_1237"/>
<sequence length="176" mass="21020">MFVGCGMEGNYIPDEEKLDFAEPPPQFKDEELYYDIGASYYVILDKLDKEESYEEHFHTKEVVYEDFAKESNKIHEELLEEASRDELVEGDYTDFDYEVVSMYVQFLNRYESYVENNIKETDNHFETDDFIYGESENSMMLKHIIKTFNELYGLDDQLEIIDEDFDLYEELGVEIE</sequence>
<protein>
    <submittedName>
        <fullName evidence="1">Uncharacterized protein</fullName>
    </submittedName>
</protein>
<evidence type="ECO:0000313" key="1">
    <source>
        <dbReference type="EMBL" id="ACB84820.1"/>
    </source>
</evidence>
<keyword evidence="2" id="KW-1185">Reference proteome</keyword>
<dbReference type="HOGENOM" id="CLU_1523582_0_0_9"/>